<evidence type="ECO:0000256" key="1">
    <source>
        <dbReference type="SAM" id="MobiDB-lite"/>
    </source>
</evidence>
<feature type="region of interest" description="Disordered" evidence="1">
    <location>
        <begin position="1"/>
        <end position="33"/>
    </location>
</feature>
<dbReference type="EMBL" id="JAKCXM010000166">
    <property type="protein sequence ID" value="KAJ0399994.1"/>
    <property type="molecule type" value="Genomic_DNA"/>
</dbReference>
<evidence type="ECO:0000313" key="3">
    <source>
        <dbReference type="Proteomes" id="UP001209570"/>
    </source>
</evidence>
<dbReference type="AlphaFoldDB" id="A0AAD5LGA8"/>
<reference evidence="2" key="1">
    <citation type="submission" date="2021-12" db="EMBL/GenBank/DDBJ databases">
        <title>Prjna785345.</title>
        <authorList>
            <person name="Rujirawat T."/>
            <person name="Krajaejun T."/>
        </authorList>
    </citation>
    <scope>NUCLEOTIDE SEQUENCE</scope>
    <source>
        <strain evidence="2">Pi057C3</strain>
    </source>
</reference>
<organism evidence="2 3">
    <name type="scientific">Pythium insidiosum</name>
    <name type="common">Pythiosis disease agent</name>
    <dbReference type="NCBI Taxonomy" id="114742"/>
    <lineage>
        <taxon>Eukaryota</taxon>
        <taxon>Sar</taxon>
        <taxon>Stramenopiles</taxon>
        <taxon>Oomycota</taxon>
        <taxon>Peronosporomycetes</taxon>
        <taxon>Pythiales</taxon>
        <taxon>Pythiaceae</taxon>
        <taxon>Pythium</taxon>
    </lineage>
</organism>
<feature type="compositionally biased region" description="Basic residues" evidence="1">
    <location>
        <begin position="290"/>
        <end position="299"/>
    </location>
</feature>
<sequence length="537" mass="61488">MSASPAPPPRTYSERCLRPRADGAASHSRRAARNSYSIAVGASSAERLRLEPRRLSLHECSRVERLLDAKSNDADASAAAAAADRSRRSSFHQLANARGDSADLTAYYAFSRRRSSVACEEDTGLSGFLEYRKMDGSWRPFLFQTIGYQLFVYRVHITHQVTVMSTDVREATEIALLDEDDPSRLGTTRLLRLGINDTLITLRAVSHHAALYWVEGLRQLQAGHLPRILQDRPTLESEDDIFRQIDQMTYLREWTPPPTDVPLCALCFPCVGRDAAIASKQPSLTPAPTPRHHATRQSRQRTGDEANPANDDSRKDTLVASSRRPVEPRRRRVRRLSKNCRNLARHGYDYAGFRRQGGVSQDERMEDTLLLIQQQVMALERRRALIESVHLARYANARQIAANKIDEYYGHFCRGYDPIRYPARSRLLETIVRSVMIEDVESPAFPTIDAFLFQWANYSRFHSEMTVVVRSLDLLEQEHENPDWITVKVTGFTTFRISRDTIRHFFQPIMNDESLVQQLIGKEYSFPFRAKKDRYMT</sequence>
<comment type="caution">
    <text evidence="2">The sequence shown here is derived from an EMBL/GenBank/DDBJ whole genome shotgun (WGS) entry which is preliminary data.</text>
</comment>
<feature type="compositionally biased region" description="Basic and acidic residues" evidence="1">
    <location>
        <begin position="12"/>
        <end position="21"/>
    </location>
</feature>
<proteinExistence type="predicted"/>
<dbReference type="Proteomes" id="UP001209570">
    <property type="component" value="Unassembled WGS sequence"/>
</dbReference>
<evidence type="ECO:0008006" key="4">
    <source>
        <dbReference type="Google" id="ProtNLM"/>
    </source>
</evidence>
<evidence type="ECO:0000313" key="2">
    <source>
        <dbReference type="EMBL" id="KAJ0399994.1"/>
    </source>
</evidence>
<accession>A0AAD5LGA8</accession>
<feature type="region of interest" description="Disordered" evidence="1">
    <location>
        <begin position="280"/>
        <end position="332"/>
    </location>
</feature>
<feature type="compositionally biased region" description="Pro residues" evidence="1">
    <location>
        <begin position="1"/>
        <end position="10"/>
    </location>
</feature>
<protein>
    <recommendedName>
        <fullName evidence="4">PH domain-containing protein</fullName>
    </recommendedName>
</protein>
<name>A0AAD5LGA8_PYTIN</name>
<keyword evidence="3" id="KW-1185">Reference proteome</keyword>
<gene>
    <name evidence="2" type="ORF">P43SY_006247</name>
</gene>